<evidence type="ECO:0000313" key="4">
    <source>
        <dbReference type="EMBL" id="CCE91543.1"/>
    </source>
</evidence>
<dbReference type="Gene3D" id="3.40.33.10">
    <property type="entry name" value="CAP"/>
    <property type="match status" value="1"/>
</dbReference>
<evidence type="ECO:0000256" key="2">
    <source>
        <dbReference type="SAM" id="SignalP"/>
    </source>
</evidence>
<evidence type="ECO:0000256" key="1">
    <source>
        <dbReference type="SAM" id="MobiDB-lite"/>
    </source>
</evidence>
<dbReference type="HOGENOM" id="CLU_727988_0_0_1"/>
<dbReference type="PRINTS" id="PR00837">
    <property type="entry name" value="V5TPXLIKE"/>
</dbReference>
<feature type="region of interest" description="Disordered" evidence="1">
    <location>
        <begin position="189"/>
        <end position="211"/>
    </location>
</feature>
<dbReference type="GeneID" id="11501960"/>
<dbReference type="SUPFAM" id="SSF55797">
    <property type="entry name" value="PR-1-like"/>
    <property type="match status" value="1"/>
</dbReference>
<organism evidence="4 5">
    <name type="scientific">Torulaspora delbrueckii</name>
    <name type="common">Yeast</name>
    <name type="synonym">Candida colliculosa</name>
    <dbReference type="NCBI Taxonomy" id="4950"/>
    <lineage>
        <taxon>Eukaryota</taxon>
        <taxon>Fungi</taxon>
        <taxon>Dikarya</taxon>
        <taxon>Ascomycota</taxon>
        <taxon>Saccharomycotina</taxon>
        <taxon>Saccharomycetes</taxon>
        <taxon>Saccharomycetales</taxon>
        <taxon>Saccharomycetaceae</taxon>
        <taxon>Torulaspora</taxon>
    </lineage>
</organism>
<dbReference type="InterPro" id="IPR018244">
    <property type="entry name" value="Allrgn_V5/Tpx1_CS"/>
</dbReference>
<proteinExistence type="predicted"/>
<keyword evidence="5" id="KW-1185">Reference proteome</keyword>
<sequence length="380" mass="39148">MKSIALSLSLLAALAGAQTTVTENFYATISFKEFTKSHRPSSATSSGSSGAIISTSPTGQSPSSGIISTSPSGQSPSSGIISTSPTGQSPSSGIISTSPSGQSPSSGIIPTSQGFSSSGPQTGSSSQFSVPSASSSFKYSNSTSSNVVSTSAQAGIVLIPSLSSSPNPVTAGQALVVTAASSIESSVLTSAEASTTSSTTSSSSTSSTSTTTTLDSATATIILNEHNRLRSLHENTPPLTWNDDLSAWAYTYANSLKNTDYDPCSGNLLHSSSRDNQGENIAFGTYSSPEALVDYWYEEINDYDYNDITGVVHNGQDVGHFTQLVWASSTQVGCAAIECPANDGTYLLCEYTPAGNVYMVGTDDTYEEFRSNVLPLKSGA</sequence>
<dbReference type="AlphaFoldDB" id="G8ZQQ6"/>
<dbReference type="EMBL" id="HE616744">
    <property type="protein sequence ID" value="CCE91543.1"/>
    <property type="molecule type" value="Genomic_DNA"/>
</dbReference>
<dbReference type="Proteomes" id="UP000005627">
    <property type="component" value="Chromosome 3"/>
</dbReference>
<dbReference type="SMART" id="SM00198">
    <property type="entry name" value="SCP"/>
    <property type="match status" value="1"/>
</dbReference>
<dbReference type="InterPro" id="IPR035940">
    <property type="entry name" value="CAP_sf"/>
</dbReference>
<dbReference type="OrthoDB" id="337038at2759"/>
<reference evidence="4 5" key="1">
    <citation type="journal article" date="2011" name="Proc. Natl. Acad. Sci. U.S.A.">
        <title>Evolutionary erosion of yeast sex chromosomes by mating-type switching accidents.</title>
        <authorList>
            <person name="Gordon J.L."/>
            <person name="Armisen D."/>
            <person name="Proux-Wera E."/>
            <person name="Oheigeartaigh S.S."/>
            <person name="Byrne K.P."/>
            <person name="Wolfe K.H."/>
        </authorList>
    </citation>
    <scope>NUCLEOTIDE SEQUENCE [LARGE SCALE GENOMIC DNA]</scope>
    <source>
        <strain evidence="5">ATCC 10662 / CBS 1146 / NBRC 0425 / NCYC 2629 / NRRL Y-866</strain>
    </source>
</reference>
<name>G8ZQQ6_TORDE</name>
<dbReference type="PROSITE" id="PS01009">
    <property type="entry name" value="CRISP_1"/>
    <property type="match status" value="1"/>
</dbReference>
<feature type="domain" description="SCP" evidence="3">
    <location>
        <begin position="217"/>
        <end position="359"/>
    </location>
</feature>
<protein>
    <recommendedName>
        <fullName evidence="3">SCP domain-containing protein</fullName>
    </recommendedName>
</protein>
<dbReference type="RefSeq" id="XP_003680754.1">
    <property type="nucleotide sequence ID" value="XM_003680706.1"/>
</dbReference>
<dbReference type="Pfam" id="PF00188">
    <property type="entry name" value="CAP"/>
    <property type="match status" value="1"/>
</dbReference>
<evidence type="ECO:0000259" key="3">
    <source>
        <dbReference type="SMART" id="SM00198"/>
    </source>
</evidence>
<gene>
    <name evidence="4" type="primary">TDEL0C06540</name>
    <name evidence="4" type="ORF">TDEL_0C06540</name>
</gene>
<accession>G8ZQQ6</accession>
<feature type="region of interest" description="Disordered" evidence="1">
    <location>
        <begin position="37"/>
        <end position="131"/>
    </location>
</feature>
<dbReference type="KEGG" id="tdl:TDEL_0C06540"/>
<dbReference type="InterPro" id="IPR014044">
    <property type="entry name" value="CAP_dom"/>
</dbReference>
<feature type="signal peptide" evidence="2">
    <location>
        <begin position="1"/>
        <end position="17"/>
    </location>
</feature>
<feature type="compositionally biased region" description="Low complexity" evidence="1">
    <location>
        <begin position="41"/>
        <end position="131"/>
    </location>
</feature>
<dbReference type="InterPro" id="IPR001283">
    <property type="entry name" value="CRISP-related"/>
</dbReference>
<dbReference type="PANTHER" id="PTHR10334">
    <property type="entry name" value="CYSTEINE-RICH SECRETORY PROTEIN-RELATED"/>
    <property type="match status" value="1"/>
</dbReference>
<keyword evidence="2" id="KW-0732">Signal</keyword>
<evidence type="ECO:0000313" key="5">
    <source>
        <dbReference type="Proteomes" id="UP000005627"/>
    </source>
</evidence>
<dbReference type="GO" id="GO:0005576">
    <property type="term" value="C:extracellular region"/>
    <property type="evidence" value="ECO:0007669"/>
    <property type="project" value="InterPro"/>
</dbReference>
<dbReference type="InParanoid" id="G8ZQQ6"/>
<dbReference type="eggNOG" id="KOG3017">
    <property type="taxonomic scope" value="Eukaryota"/>
</dbReference>
<feature type="chain" id="PRO_5003519636" description="SCP domain-containing protein" evidence="2">
    <location>
        <begin position="18"/>
        <end position="380"/>
    </location>
</feature>